<keyword evidence="7" id="KW-1185">Reference proteome</keyword>
<dbReference type="PROSITE" id="PS51176">
    <property type="entry name" value="PDH_ADH"/>
    <property type="match status" value="1"/>
</dbReference>
<dbReference type="OrthoDB" id="9802008at2"/>
<dbReference type="RefSeq" id="WP_022938761.1">
    <property type="nucleotide sequence ID" value="NZ_BAABZA010000002.1"/>
</dbReference>
<name>A0A318KT98_9FIRM</name>
<dbReference type="InterPro" id="IPR008927">
    <property type="entry name" value="6-PGluconate_DH-like_C_sf"/>
</dbReference>
<dbReference type="Pfam" id="PF02153">
    <property type="entry name" value="PDH_N"/>
    <property type="match status" value="1"/>
</dbReference>
<dbReference type="Proteomes" id="UP001276902">
    <property type="component" value="Unassembled WGS sequence"/>
</dbReference>
<dbReference type="Proteomes" id="UP000247612">
    <property type="component" value="Unassembled WGS sequence"/>
</dbReference>
<evidence type="ECO:0000256" key="3">
    <source>
        <dbReference type="ARBA" id="ARBA00029440"/>
    </source>
</evidence>
<dbReference type="Gene3D" id="3.40.50.720">
    <property type="entry name" value="NAD(P)-binding Rossmann-like Domain"/>
    <property type="match status" value="1"/>
</dbReference>
<comment type="similarity">
    <text evidence="1">Belongs to the prephenate/arogenate dehydrogenase family.</text>
</comment>
<keyword evidence="2" id="KW-0560">Oxidoreductase</keyword>
<dbReference type="InterPro" id="IPR046826">
    <property type="entry name" value="PDH_N"/>
</dbReference>
<reference evidence="6 7" key="1">
    <citation type="submission" date="2018-05" db="EMBL/GenBank/DDBJ databases">
        <title>Genomic Encyclopedia of Type Strains, Phase IV (KMG-IV): sequencing the most valuable type-strain genomes for metagenomic binning, comparative biology and taxonomic classification.</title>
        <authorList>
            <person name="Goeker M."/>
        </authorList>
    </citation>
    <scope>NUCLEOTIDE SEQUENCE [LARGE SCALE GENOMIC DNA]</scope>
    <source>
        <strain evidence="6 7">JC118</strain>
    </source>
</reference>
<dbReference type="GO" id="GO:0004665">
    <property type="term" value="F:prephenate dehydrogenase (NADP+) activity"/>
    <property type="evidence" value="ECO:0007669"/>
    <property type="project" value="InterPro"/>
</dbReference>
<evidence type="ECO:0000259" key="4">
    <source>
        <dbReference type="PROSITE" id="PS51176"/>
    </source>
</evidence>
<evidence type="ECO:0000313" key="6">
    <source>
        <dbReference type="EMBL" id="PXX80970.1"/>
    </source>
</evidence>
<evidence type="ECO:0000256" key="2">
    <source>
        <dbReference type="ARBA" id="ARBA00023002"/>
    </source>
</evidence>
<dbReference type="GeneID" id="94441190"/>
<feature type="domain" description="Prephenate/arogenate dehydrogenase" evidence="4">
    <location>
        <begin position="6"/>
        <end position="283"/>
    </location>
</feature>
<reference evidence="5" key="2">
    <citation type="submission" date="2022-03" db="EMBL/GenBank/DDBJ databases">
        <title>First case of bacteraemia caused by Dielma fastidiosa in a patient hospitalised with diverticulitis.</title>
        <authorList>
            <person name="Forman-Ankjaer B."/>
            <person name="Hvid-Jensen F."/>
            <person name="Kobel C.M."/>
            <person name="Greve T."/>
        </authorList>
    </citation>
    <scope>NUCLEOTIDE SEQUENCE</scope>
    <source>
        <strain evidence="5">AUH_DF_2021</strain>
    </source>
</reference>
<dbReference type="InterPro" id="IPR036291">
    <property type="entry name" value="NAD(P)-bd_dom_sf"/>
</dbReference>
<evidence type="ECO:0000313" key="5">
    <source>
        <dbReference type="EMBL" id="MDY5169037.1"/>
    </source>
</evidence>
<dbReference type="AlphaFoldDB" id="A0A318KT98"/>
<sequence>MIDKKKRFLIIGLGLLGGSYAMGLKKRGHIVSAIDINEASINYALEKGIIDEGAATADPNLISQADVIISGLYPKTIVGWISENQQYFKKNALITDVTGVKCSIIYKIQELLREDCEFIGSHPMAGKEVSGVQFADPSIFLPANLIITPTSKNTQAAIDFLYEFGIELRFNNICILTPEKHDEMIGYLSQLTHVIAVSLMNANDNSHLKEYTGDSFRDLTRIAKINENLWTELFLMNKDVLVNEITAFVDEINDFKQKLMAEDVDGMKQKFIQSTKRRKYFDK</sequence>
<dbReference type="EMBL" id="JALDAW010000022">
    <property type="protein sequence ID" value="MDY5169037.1"/>
    <property type="molecule type" value="Genomic_DNA"/>
</dbReference>
<dbReference type="STRING" id="1034346.GCA_000313565_02474"/>
<dbReference type="PANTHER" id="PTHR21363">
    <property type="entry name" value="PREPHENATE DEHYDROGENASE"/>
    <property type="match status" value="1"/>
</dbReference>
<dbReference type="InterPro" id="IPR003099">
    <property type="entry name" value="Prephen_DH"/>
</dbReference>
<dbReference type="GO" id="GO:0008977">
    <property type="term" value="F:prephenate dehydrogenase (NAD+) activity"/>
    <property type="evidence" value="ECO:0007669"/>
    <property type="project" value="InterPro"/>
</dbReference>
<dbReference type="PANTHER" id="PTHR21363:SF0">
    <property type="entry name" value="PREPHENATE DEHYDROGENASE [NADP(+)]"/>
    <property type="match status" value="1"/>
</dbReference>
<dbReference type="Pfam" id="PF20463">
    <property type="entry name" value="PDH_C"/>
    <property type="match status" value="1"/>
</dbReference>
<dbReference type="InterPro" id="IPR046825">
    <property type="entry name" value="PDH_C"/>
</dbReference>
<dbReference type="SUPFAM" id="SSF51735">
    <property type="entry name" value="NAD(P)-binding Rossmann-fold domains"/>
    <property type="match status" value="1"/>
</dbReference>
<accession>A0A318KT98</accession>
<evidence type="ECO:0000256" key="1">
    <source>
        <dbReference type="ARBA" id="ARBA00007964"/>
    </source>
</evidence>
<gene>
    <name evidence="6" type="ORF">DES51_10288</name>
    <name evidence="5" type="ORF">MQE39_13035</name>
</gene>
<comment type="caution">
    <text evidence="6">The sequence shown here is derived from an EMBL/GenBank/DDBJ whole genome shotgun (WGS) entry which is preliminary data.</text>
</comment>
<dbReference type="Gene3D" id="1.10.3660.10">
    <property type="entry name" value="6-phosphogluconate dehydrogenase C-terminal like domain"/>
    <property type="match status" value="1"/>
</dbReference>
<evidence type="ECO:0000313" key="7">
    <source>
        <dbReference type="Proteomes" id="UP000247612"/>
    </source>
</evidence>
<organism evidence="6 7">
    <name type="scientific">Dielma fastidiosa</name>
    <dbReference type="NCBI Taxonomy" id="1034346"/>
    <lineage>
        <taxon>Bacteria</taxon>
        <taxon>Bacillati</taxon>
        <taxon>Bacillota</taxon>
        <taxon>Erysipelotrichia</taxon>
        <taxon>Erysipelotrichales</taxon>
        <taxon>Erysipelotrichaceae</taxon>
        <taxon>Dielma</taxon>
    </lineage>
</organism>
<dbReference type="GO" id="GO:0006571">
    <property type="term" value="P:tyrosine biosynthetic process"/>
    <property type="evidence" value="ECO:0007669"/>
    <property type="project" value="InterPro"/>
</dbReference>
<dbReference type="GO" id="GO:0070403">
    <property type="term" value="F:NAD+ binding"/>
    <property type="evidence" value="ECO:0007669"/>
    <property type="project" value="InterPro"/>
</dbReference>
<dbReference type="InterPro" id="IPR050812">
    <property type="entry name" value="Preph/Arog_dehydrog"/>
</dbReference>
<dbReference type="SUPFAM" id="SSF48179">
    <property type="entry name" value="6-phosphogluconate dehydrogenase C-terminal domain-like"/>
    <property type="match status" value="1"/>
</dbReference>
<comment type="pathway">
    <text evidence="3">Amino-acid biosynthesis.</text>
</comment>
<protein>
    <submittedName>
        <fullName evidence="6">Prephenate dehydrogenase</fullName>
    </submittedName>
</protein>
<proteinExistence type="inferred from homology"/>
<dbReference type="EMBL" id="QJKH01000002">
    <property type="protein sequence ID" value="PXX80970.1"/>
    <property type="molecule type" value="Genomic_DNA"/>
</dbReference>